<dbReference type="InterPro" id="IPR001031">
    <property type="entry name" value="Thioesterase"/>
</dbReference>
<dbReference type="Gene3D" id="3.40.50.1820">
    <property type="entry name" value="alpha/beta hydrolase"/>
    <property type="match status" value="1"/>
</dbReference>
<dbReference type="InterPro" id="IPR012223">
    <property type="entry name" value="TEII"/>
</dbReference>
<gene>
    <name evidence="3" type="ORF">IGS65_008555</name>
</gene>
<proteinExistence type="inferred from homology"/>
<dbReference type="Proteomes" id="UP000595884">
    <property type="component" value="Chromosome"/>
</dbReference>
<dbReference type="Pfam" id="PF00975">
    <property type="entry name" value="Thioesterase"/>
    <property type="match status" value="1"/>
</dbReference>
<feature type="domain" description="Thioesterase" evidence="2">
    <location>
        <begin position="2"/>
        <end position="227"/>
    </location>
</feature>
<reference evidence="4" key="1">
    <citation type="submission" date="2020-12" db="EMBL/GenBank/DDBJ databases">
        <authorList>
            <person name="Wen Z.T."/>
        </authorList>
    </citation>
    <scope>NUCLEOTIDE SEQUENCE [LARGE SCALE GENOMIC DNA]</scope>
    <source>
        <strain evidence="4">27-3</strain>
    </source>
</reference>
<evidence type="ECO:0000259" key="2">
    <source>
        <dbReference type="Pfam" id="PF00975"/>
    </source>
</evidence>
<dbReference type="SUPFAM" id="SSF53474">
    <property type="entry name" value="alpha/beta-Hydrolases"/>
    <property type="match status" value="1"/>
</dbReference>
<evidence type="ECO:0000313" key="4">
    <source>
        <dbReference type="Proteomes" id="UP000595884"/>
    </source>
</evidence>
<dbReference type="RefSeq" id="WP_002286188.1">
    <property type="nucleotide sequence ID" value="NZ_CP044495.1"/>
</dbReference>
<dbReference type="EMBL" id="CP066294">
    <property type="protein sequence ID" value="QQL47084.1"/>
    <property type="molecule type" value="Genomic_DNA"/>
</dbReference>
<name>A0AAX1K1U8_STRMG</name>
<dbReference type="PANTHER" id="PTHR11487:SF0">
    <property type="entry name" value="S-ACYL FATTY ACID SYNTHASE THIOESTERASE, MEDIUM CHAIN"/>
    <property type="match status" value="1"/>
</dbReference>
<protein>
    <submittedName>
        <fullName evidence="3">Thioesterase</fullName>
    </submittedName>
</protein>
<dbReference type="InterPro" id="IPR029058">
    <property type="entry name" value="AB_hydrolase_fold"/>
</dbReference>
<comment type="similarity">
    <text evidence="1">Belongs to the thioesterase family.</text>
</comment>
<dbReference type="AlphaFoldDB" id="A0AAX1K1U8"/>
<evidence type="ECO:0000313" key="3">
    <source>
        <dbReference type="EMBL" id="QQL47084.1"/>
    </source>
</evidence>
<evidence type="ECO:0000256" key="1">
    <source>
        <dbReference type="ARBA" id="ARBA00007169"/>
    </source>
</evidence>
<sequence>MKLICLPFAGGDISYFYRFKKYLNTEFDIVDICLNSRGVRISTPCYQNFSEMLEDIFSQIDIPEGEEYIIFGHSMGGLLGYELYYKLIERYKRPPKKIFISACKPPHLINKKIRIPNEKLSNIDYMAEVVKLGGTPAEILDYPDLVDLLTPVLKQDFQNIRQYNFQKKKRKIDCPVTVFFGTQDEVNREDMEGWKMFTENTFEIIPFTGNHFFISDHVQEIAEIINELVAS</sequence>
<dbReference type="GO" id="GO:0008610">
    <property type="term" value="P:lipid biosynthetic process"/>
    <property type="evidence" value="ECO:0007669"/>
    <property type="project" value="TreeGrafter"/>
</dbReference>
<organism evidence="3 4">
    <name type="scientific">Streptococcus mutans</name>
    <dbReference type="NCBI Taxonomy" id="1309"/>
    <lineage>
        <taxon>Bacteria</taxon>
        <taxon>Bacillati</taxon>
        <taxon>Bacillota</taxon>
        <taxon>Bacilli</taxon>
        <taxon>Lactobacillales</taxon>
        <taxon>Streptococcaceae</taxon>
        <taxon>Streptococcus</taxon>
    </lineage>
</organism>
<accession>A0AAX1K1U8</accession>
<dbReference type="PANTHER" id="PTHR11487">
    <property type="entry name" value="THIOESTERASE"/>
    <property type="match status" value="1"/>
</dbReference>